<keyword evidence="5" id="KW-1185">Reference proteome</keyword>
<gene>
    <name evidence="3" type="primary">ureF</name>
    <name evidence="4" type="ORF">FDG2_1786</name>
</gene>
<dbReference type="Gene3D" id="1.10.4190.10">
    <property type="entry name" value="Urease accessory protein UreF"/>
    <property type="match status" value="1"/>
</dbReference>
<proteinExistence type="inferred from homology"/>
<comment type="function">
    <text evidence="3">Required for maturation of urease via the functional incorporation of the urease nickel metallocenter.</text>
</comment>
<dbReference type="GO" id="GO:0005737">
    <property type="term" value="C:cytoplasm"/>
    <property type="evidence" value="ECO:0007669"/>
    <property type="project" value="UniProtKB-SubCell"/>
</dbReference>
<evidence type="ECO:0000256" key="3">
    <source>
        <dbReference type="HAMAP-Rule" id="MF_01385"/>
    </source>
</evidence>
<dbReference type="EMBL" id="FLUV01000752">
    <property type="protein sequence ID" value="SBW20734.1"/>
    <property type="molecule type" value="Genomic_DNA"/>
</dbReference>
<keyword evidence="1 3" id="KW-0996">Nickel insertion</keyword>
<protein>
    <recommendedName>
        <fullName evidence="3">Urease accessory protein UreF</fullName>
    </recommendedName>
</protein>
<dbReference type="HAMAP" id="MF_01385">
    <property type="entry name" value="UreF"/>
    <property type="match status" value="1"/>
</dbReference>
<name>A0A1C3NWE2_9ACTN</name>
<dbReference type="Proteomes" id="UP000199013">
    <property type="component" value="Unassembled WGS sequence"/>
</dbReference>
<evidence type="ECO:0000256" key="1">
    <source>
        <dbReference type="ARBA" id="ARBA00022988"/>
    </source>
</evidence>
<sequence>MVDPSRAALLLLADGRLPAGGHAHSGGIEAATVDGSVTDLADLERFLRGRLATAGLVAATFAAATCRSSRRSHPGGSVPAKIVAAETVATPTGVIADLDAELDARTPSPAQRSASRAQGRALLRAGRAAWPGVSCPIPAPHHPVAFGLVAAHSGLSPADVALAVAYGAISGPASAATRLLALDPLAVTAVLARLSTDVEHTAAEATALSNRPPAGLPATTAPRLELLAERHHTAEIRMFAS</sequence>
<dbReference type="PANTHER" id="PTHR33620">
    <property type="entry name" value="UREASE ACCESSORY PROTEIN F"/>
    <property type="match status" value="1"/>
</dbReference>
<evidence type="ECO:0000313" key="5">
    <source>
        <dbReference type="Proteomes" id="UP000199013"/>
    </source>
</evidence>
<keyword evidence="2 3" id="KW-0143">Chaperone</keyword>
<dbReference type="InterPro" id="IPR002639">
    <property type="entry name" value="UreF"/>
</dbReference>
<comment type="similarity">
    <text evidence="3">Belongs to the UreF family.</text>
</comment>
<accession>A0A1C3NWE2</accession>
<dbReference type="InterPro" id="IPR038277">
    <property type="entry name" value="UreF_sf"/>
</dbReference>
<comment type="subunit">
    <text evidence="3">UreD, UreF and UreG form a complex that acts as a GTP-hydrolysis-dependent molecular chaperone, activating the urease apoprotein by helping to assemble the nickel containing metallocenter of UreC. The UreE protein probably delivers the nickel.</text>
</comment>
<dbReference type="GO" id="GO:0016151">
    <property type="term" value="F:nickel cation binding"/>
    <property type="evidence" value="ECO:0007669"/>
    <property type="project" value="UniProtKB-UniRule"/>
</dbReference>
<dbReference type="PIRSF" id="PIRSF009467">
    <property type="entry name" value="Ureas_acces_UreF"/>
    <property type="match status" value="1"/>
</dbReference>
<reference evidence="5" key="1">
    <citation type="submission" date="2016-02" db="EMBL/GenBank/DDBJ databases">
        <authorList>
            <person name="Wibberg D."/>
        </authorList>
    </citation>
    <scope>NUCLEOTIDE SEQUENCE [LARGE SCALE GENOMIC DNA]</scope>
</reference>
<evidence type="ECO:0000256" key="2">
    <source>
        <dbReference type="ARBA" id="ARBA00023186"/>
    </source>
</evidence>
<evidence type="ECO:0000313" key="4">
    <source>
        <dbReference type="EMBL" id="SBW20734.1"/>
    </source>
</evidence>
<dbReference type="AlphaFoldDB" id="A0A1C3NWE2"/>
<keyword evidence="3" id="KW-0963">Cytoplasm</keyword>
<comment type="subcellular location">
    <subcellularLocation>
        <location evidence="3">Cytoplasm</location>
    </subcellularLocation>
</comment>
<dbReference type="PANTHER" id="PTHR33620:SF1">
    <property type="entry name" value="UREASE ACCESSORY PROTEIN F"/>
    <property type="match status" value="1"/>
</dbReference>
<organism evidence="4 5">
    <name type="scientific">Candidatus Protofrankia californiensis</name>
    <dbReference type="NCBI Taxonomy" id="1839754"/>
    <lineage>
        <taxon>Bacteria</taxon>
        <taxon>Bacillati</taxon>
        <taxon>Actinomycetota</taxon>
        <taxon>Actinomycetes</taxon>
        <taxon>Frankiales</taxon>
        <taxon>Frankiaceae</taxon>
        <taxon>Protofrankia</taxon>
    </lineage>
</organism>
<dbReference type="Pfam" id="PF01730">
    <property type="entry name" value="UreF"/>
    <property type="match status" value="1"/>
</dbReference>